<dbReference type="InterPro" id="IPR002893">
    <property type="entry name" value="Znf_MYND"/>
</dbReference>
<dbReference type="Gene3D" id="2.170.270.10">
    <property type="entry name" value="SET domain"/>
    <property type="match status" value="1"/>
</dbReference>
<dbReference type="Proteomes" id="UP000799764">
    <property type="component" value="Unassembled WGS sequence"/>
</dbReference>
<evidence type="ECO:0000256" key="3">
    <source>
        <dbReference type="ARBA" id="ARBA00022833"/>
    </source>
</evidence>
<organism evidence="5 6">
    <name type="scientific">Karstenula rhodostoma CBS 690.94</name>
    <dbReference type="NCBI Taxonomy" id="1392251"/>
    <lineage>
        <taxon>Eukaryota</taxon>
        <taxon>Fungi</taxon>
        <taxon>Dikarya</taxon>
        <taxon>Ascomycota</taxon>
        <taxon>Pezizomycotina</taxon>
        <taxon>Dothideomycetes</taxon>
        <taxon>Pleosporomycetidae</taxon>
        <taxon>Pleosporales</taxon>
        <taxon>Massarineae</taxon>
        <taxon>Didymosphaeriaceae</taxon>
        <taxon>Karstenula</taxon>
    </lineage>
</organism>
<dbReference type="PROSITE" id="PS01360">
    <property type="entry name" value="ZF_MYND_1"/>
    <property type="match status" value="1"/>
</dbReference>
<evidence type="ECO:0000313" key="5">
    <source>
        <dbReference type="EMBL" id="KAF2440495.1"/>
    </source>
</evidence>
<feature type="domain" description="SET" evidence="4">
    <location>
        <begin position="209"/>
        <end position="503"/>
    </location>
</feature>
<dbReference type="EMBL" id="MU001507">
    <property type="protein sequence ID" value="KAF2440495.1"/>
    <property type="molecule type" value="Genomic_DNA"/>
</dbReference>
<dbReference type="Pfam" id="PF00856">
    <property type="entry name" value="SET"/>
    <property type="match status" value="1"/>
</dbReference>
<accession>A0A9P4U7U1</accession>
<evidence type="ECO:0000313" key="6">
    <source>
        <dbReference type="Proteomes" id="UP000799764"/>
    </source>
</evidence>
<dbReference type="OrthoDB" id="438641at2759"/>
<dbReference type="GO" id="GO:0005634">
    <property type="term" value="C:nucleus"/>
    <property type="evidence" value="ECO:0007669"/>
    <property type="project" value="TreeGrafter"/>
</dbReference>
<keyword evidence="2" id="KW-0863">Zinc-finger</keyword>
<sequence length="538" mass="60850">MVPISSDTLHERLEGLAKLQAGTLDNPYSIKHRLVLANAYGNLGYPDLAAGDAYKALLLIDECAEEGEFHVEALEAANKDYREEKGSPCEDAVQVVLWAQSVWLGSAYEILIPCLIQCGSLRSAAGFLKRASRSLPDKATLASYREALNLKLRLHLNSQEDDLDSISIEDYPDKGSVRRELYPWNHHEPDRFSSEALQILNDEMERVAPKLEVRVAELPILNEASSQGTDVAYVKQLGVFAKEDISPGEEILTEKSLLTGISRLHDFYCDACSISLSSTSDDQQPTTLSCEECEEVFFCSQECHDLAQDNYHPSLCGVVTEQKVRASEVADVLYTRLLVRAMGLAETQGVHPLDLKEVRYIWGDYHGLDLTERCKLDSDPFASVPQTLPFSFEANILRPLHILEKMDVNIYEQSHRYDTWIFNTLYAKFRGTASGRQGLDGRPEICAVHPMWCLANHSCDPNVAWEWNGTIRFWAREQLVDYERQVPRRPGLKKGEEMFSHYCDIRLPVQERREWASGALGGLCVCPRCVWEDDQRKD</sequence>
<dbReference type="PANTHER" id="PTHR12197">
    <property type="entry name" value="HISTONE-LYSINE N-METHYLTRANSFERASE SMYD"/>
    <property type="match status" value="1"/>
</dbReference>
<reference evidence="5" key="1">
    <citation type="journal article" date="2020" name="Stud. Mycol.">
        <title>101 Dothideomycetes genomes: a test case for predicting lifestyles and emergence of pathogens.</title>
        <authorList>
            <person name="Haridas S."/>
            <person name="Albert R."/>
            <person name="Binder M."/>
            <person name="Bloem J."/>
            <person name="Labutti K."/>
            <person name="Salamov A."/>
            <person name="Andreopoulos B."/>
            <person name="Baker S."/>
            <person name="Barry K."/>
            <person name="Bills G."/>
            <person name="Bluhm B."/>
            <person name="Cannon C."/>
            <person name="Castanera R."/>
            <person name="Culley D."/>
            <person name="Daum C."/>
            <person name="Ezra D."/>
            <person name="Gonzalez J."/>
            <person name="Henrissat B."/>
            <person name="Kuo A."/>
            <person name="Liang C."/>
            <person name="Lipzen A."/>
            <person name="Lutzoni F."/>
            <person name="Magnuson J."/>
            <person name="Mondo S."/>
            <person name="Nolan M."/>
            <person name="Ohm R."/>
            <person name="Pangilinan J."/>
            <person name="Park H.-J."/>
            <person name="Ramirez L."/>
            <person name="Alfaro M."/>
            <person name="Sun H."/>
            <person name="Tritt A."/>
            <person name="Yoshinaga Y."/>
            <person name="Zwiers L.-H."/>
            <person name="Turgeon B."/>
            <person name="Goodwin S."/>
            <person name="Spatafora J."/>
            <person name="Crous P."/>
            <person name="Grigoriev I."/>
        </authorList>
    </citation>
    <scope>NUCLEOTIDE SEQUENCE</scope>
    <source>
        <strain evidence="5">CBS 690.94</strain>
    </source>
</reference>
<keyword evidence="1" id="KW-0479">Metal-binding</keyword>
<comment type="caution">
    <text evidence="5">The sequence shown here is derived from an EMBL/GenBank/DDBJ whole genome shotgun (WGS) entry which is preliminary data.</text>
</comment>
<dbReference type="SUPFAM" id="SSF82199">
    <property type="entry name" value="SET domain"/>
    <property type="match status" value="1"/>
</dbReference>
<dbReference type="InterPro" id="IPR001214">
    <property type="entry name" value="SET_dom"/>
</dbReference>
<proteinExistence type="predicted"/>
<gene>
    <name evidence="5" type="ORF">P171DRAFT_101746</name>
</gene>
<dbReference type="PANTHER" id="PTHR12197:SF273">
    <property type="entry name" value="MYND-TYPE ZINC FINGER PROTEIN SAMB"/>
    <property type="match status" value="1"/>
</dbReference>
<name>A0A9P4U7U1_9PLEO</name>
<keyword evidence="6" id="KW-1185">Reference proteome</keyword>
<dbReference type="Gene3D" id="1.10.220.160">
    <property type="match status" value="1"/>
</dbReference>
<dbReference type="PROSITE" id="PS50280">
    <property type="entry name" value="SET"/>
    <property type="match status" value="1"/>
</dbReference>
<protein>
    <recommendedName>
        <fullName evidence="4">SET domain-containing protein</fullName>
    </recommendedName>
</protein>
<keyword evidence="3" id="KW-0862">Zinc</keyword>
<evidence type="ECO:0000256" key="2">
    <source>
        <dbReference type="ARBA" id="ARBA00022771"/>
    </source>
</evidence>
<dbReference type="AlphaFoldDB" id="A0A9P4U7U1"/>
<dbReference type="Gene3D" id="6.10.140.2220">
    <property type="match status" value="1"/>
</dbReference>
<evidence type="ECO:0000256" key="1">
    <source>
        <dbReference type="ARBA" id="ARBA00022723"/>
    </source>
</evidence>
<dbReference type="InterPro" id="IPR050869">
    <property type="entry name" value="H3K4_H4K5_MeTrfase"/>
</dbReference>
<dbReference type="InterPro" id="IPR046341">
    <property type="entry name" value="SET_dom_sf"/>
</dbReference>
<evidence type="ECO:0000259" key="4">
    <source>
        <dbReference type="PROSITE" id="PS50280"/>
    </source>
</evidence>
<dbReference type="GO" id="GO:0008270">
    <property type="term" value="F:zinc ion binding"/>
    <property type="evidence" value="ECO:0007669"/>
    <property type="project" value="UniProtKB-KW"/>
</dbReference>